<feature type="region of interest" description="Disordered" evidence="1">
    <location>
        <begin position="306"/>
        <end position="357"/>
    </location>
</feature>
<feature type="compositionally biased region" description="Low complexity" evidence="1">
    <location>
        <begin position="1004"/>
        <end position="1029"/>
    </location>
</feature>
<accession>A0AAE1L3P6</accession>
<dbReference type="Proteomes" id="UP001286313">
    <property type="component" value="Unassembled WGS sequence"/>
</dbReference>
<evidence type="ECO:0000313" key="3">
    <source>
        <dbReference type="EMBL" id="KAK3894563.1"/>
    </source>
</evidence>
<feature type="region of interest" description="Disordered" evidence="1">
    <location>
        <begin position="382"/>
        <end position="408"/>
    </location>
</feature>
<sequence length="1499" mass="170410">MKTEGKCCVPPVSRSLAWLSLLLLLAAPALASGEVGVRTNPTGWDWLTTPFSELTDAGEEFLASSDLGLDQNKRELHNSHDTFDQHNTKNRLSILQTATNRKHFNNNNWLDKEFGRENDSVFINNLKIGSICHPTVLKHDFRQKIICVTRKRLKAAKMRKNYKRRRVTRSSEYREYKLRKNSDSERTHELIERTGDSVERPHDPLRRIRKPLGKNHEPVERIREPVRRLREPMERTRYSVDRTRETLEKTREPLERIRAVETRRRDRADRRSDNLSEGSETLIRRRAILETTRKILARRHETLDKTQEIMDRRHETLGRTSEMLEGRQETLIRKAQELPEKGRNQRRREGLRKREEGDRSWLDRSEDEWRDKQRKAYHWDTTRRRGNREEDQQEDRSMTDRRTRLKGRRNRQIEWTREVDDNATSVELAAAAAATEAKKEVIESDSEDLEGQDSITAPIYVTIVQRNTEADYFLDKHHPYPLPDPSYIPHDPPIYHPHDPAYPPPGPSYLPSEPSYLPPHESYPPKHPPLPLYHPDDSAKYHHPLPEYPPHNTNYYHNSQNVHHHIEVDSKYYHPSEPHLPSYSKPSFYSDDIYTKSFHPPPPPPPLPLPKHDKKLDTLYGPPVYHPKDPHPVPAYPAHPPPPPPPPPHASYHPLPQYYHAYQTDEVHYHNPHYPHPHPHHDPYDRIDYYEPEHKVLPSPYPYPDTATPIQEVKHEYKKGSRSFEHSVSHLSKLHVDGDKLYNNAPPHGFIKAKHEVKVSHNDRLYLPPPPPTPSSLYHRYRDEPFPLPPPDVLVPRTRPPRYPSPDPYNDTPQPPPLPALEDMDPVIFDSLPDYDPATPESVRGELIPLPLPTLDDLLPCPYPPCYPSPDPYNDTPQPPPLPSFADVEPGSLDYFPFPDYNQIPPGRLVNIKYTPTIPPPDSTLSLKLTHNDSETTRPPTRPLPIPMLPPPSSTFTFNINYTSNVTTAPTVSTILLSSVLKSVPIQKYGNRSKSTPPRNIIRPVATTFSSPSSSPSPAPTTHITPTFAAEEEEEESPTPWSAPPTTTIRLPPTTGHPSAPLPAPPELIIETETPDPSTSSPAASQSPPVIPTTSKLQTSLLPTPTASVLPVEVITQSLDNSTDNTGVILLIDSMTSIDLDIPSRHQIPPEILASQTPMDPLRQINTLDSLKEILLIADSLTDVPKLLPDDTLPPPHIINTTTSLDLSYLQDPSLLPQTTRRTSKEKLQTVRVTSGEATTTSLLPSTKKSISSKDLFQLFYSDRKQVPADVTNVSPNAIQEGDREKLVHFLLHGKQVNDSNRQKDLTETKLRPTVITNQQITSQTFFHEHKGTDNRHSDQPPSMSVSEGELSPAFNPSERLTEDGPCGFQTPTTHTTESPTSSLKSGQNMYESSQNMHGSDQSMYGSGSTAPVTQKSRLYEPATDSQTTINAVTTLPENAATYRVEGRSISDTDGIVRIRRWPIPQRGAKNSFLAVRRRRGDNGHSRNRKMNLPAYFQL</sequence>
<evidence type="ECO:0000256" key="2">
    <source>
        <dbReference type="SAM" id="SignalP"/>
    </source>
</evidence>
<evidence type="ECO:0000313" key="4">
    <source>
        <dbReference type="Proteomes" id="UP001286313"/>
    </source>
</evidence>
<feature type="compositionally biased region" description="Pro residues" evidence="1">
    <location>
        <begin position="484"/>
        <end position="508"/>
    </location>
</feature>
<proteinExistence type="predicted"/>
<feature type="region of interest" description="Disordered" evidence="1">
    <location>
        <begin position="599"/>
        <end position="655"/>
    </location>
</feature>
<feature type="region of interest" description="Disordered" evidence="1">
    <location>
        <begin position="989"/>
        <end position="1097"/>
    </location>
</feature>
<keyword evidence="2" id="KW-0732">Signal</keyword>
<feature type="signal peptide" evidence="2">
    <location>
        <begin position="1"/>
        <end position="31"/>
    </location>
</feature>
<keyword evidence="4" id="KW-1185">Reference proteome</keyword>
<feature type="chain" id="PRO_5042003444" evidence="2">
    <location>
        <begin position="32"/>
        <end position="1499"/>
    </location>
</feature>
<feature type="compositionally biased region" description="Pro residues" evidence="1">
    <location>
        <begin position="632"/>
        <end position="649"/>
    </location>
</feature>
<name>A0AAE1L3P6_PETCI</name>
<organism evidence="3 4">
    <name type="scientific">Petrolisthes cinctipes</name>
    <name type="common">Flat porcelain crab</name>
    <dbReference type="NCBI Taxonomy" id="88211"/>
    <lineage>
        <taxon>Eukaryota</taxon>
        <taxon>Metazoa</taxon>
        <taxon>Ecdysozoa</taxon>
        <taxon>Arthropoda</taxon>
        <taxon>Crustacea</taxon>
        <taxon>Multicrustacea</taxon>
        <taxon>Malacostraca</taxon>
        <taxon>Eumalacostraca</taxon>
        <taxon>Eucarida</taxon>
        <taxon>Decapoda</taxon>
        <taxon>Pleocyemata</taxon>
        <taxon>Anomura</taxon>
        <taxon>Galatheoidea</taxon>
        <taxon>Porcellanidae</taxon>
        <taxon>Petrolisthes</taxon>
    </lineage>
</organism>
<comment type="caution">
    <text evidence="3">The sequence shown here is derived from an EMBL/GenBank/DDBJ whole genome shotgun (WGS) entry which is preliminary data.</text>
</comment>
<feature type="region of interest" description="Disordered" evidence="1">
    <location>
        <begin position="484"/>
        <end position="557"/>
    </location>
</feature>
<feature type="compositionally biased region" description="Basic and acidic residues" evidence="1">
    <location>
        <begin position="1329"/>
        <end position="1339"/>
    </location>
</feature>
<protein>
    <submittedName>
        <fullName evidence="3">Uncharacterized protein</fullName>
    </submittedName>
</protein>
<feature type="compositionally biased region" description="Low complexity" evidence="1">
    <location>
        <begin position="1371"/>
        <end position="1383"/>
    </location>
</feature>
<reference evidence="3" key="1">
    <citation type="submission" date="2023-10" db="EMBL/GenBank/DDBJ databases">
        <title>Genome assemblies of two species of porcelain crab, Petrolisthes cinctipes and Petrolisthes manimaculis (Anomura: Porcellanidae).</title>
        <authorList>
            <person name="Angst P."/>
        </authorList>
    </citation>
    <scope>NUCLEOTIDE SEQUENCE</scope>
    <source>
        <strain evidence="3">PB745_01</strain>
        <tissue evidence="3">Gill</tissue>
    </source>
</reference>
<feature type="compositionally biased region" description="Low complexity" evidence="1">
    <location>
        <begin position="1038"/>
        <end position="1054"/>
    </location>
</feature>
<feature type="compositionally biased region" description="Pro residues" evidence="1">
    <location>
        <begin position="599"/>
        <end position="609"/>
    </location>
</feature>
<feature type="region of interest" description="Disordered" evidence="1">
    <location>
        <begin position="762"/>
        <end position="825"/>
    </location>
</feature>
<feature type="compositionally biased region" description="Pro residues" evidence="1">
    <location>
        <begin position="801"/>
        <end position="819"/>
    </location>
</feature>
<feature type="compositionally biased region" description="Low complexity" evidence="1">
    <location>
        <begin position="509"/>
        <end position="520"/>
    </location>
</feature>
<feature type="compositionally biased region" description="Pro residues" evidence="1">
    <location>
        <begin position="521"/>
        <end position="532"/>
    </location>
</feature>
<gene>
    <name evidence="3" type="ORF">Pcinc_001719</name>
</gene>
<feature type="region of interest" description="Disordered" evidence="1">
    <location>
        <begin position="1329"/>
        <end position="1413"/>
    </location>
</feature>
<feature type="region of interest" description="Disordered" evidence="1">
    <location>
        <begin position="922"/>
        <end position="947"/>
    </location>
</feature>
<feature type="compositionally biased region" description="Polar residues" evidence="1">
    <location>
        <begin position="1384"/>
        <end position="1413"/>
    </location>
</feature>
<dbReference type="EMBL" id="JAWQEG010000106">
    <property type="protein sequence ID" value="KAK3894563.1"/>
    <property type="molecule type" value="Genomic_DNA"/>
</dbReference>
<feature type="compositionally biased region" description="Basic and acidic residues" evidence="1">
    <location>
        <begin position="382"/>
        <end position="402"/>
    </location>
</feature>
<evidence type="ECO:0000256" key="1">
    <source>
        <dbReference type="SAM" id="MobiDB-lite"/>
    </source>
</evidence>
<feature type="compositionally biased region" description="Basic and acidic residues" evidence="1">
    <location>
        <begin position="306"/>
        <end position="343"/>
    </location>
</feature>
<feature type="compositionally biased region" description="Low complexity" evidence="1">
    <location>
        <begin position="1075"/>
        <end position="1088"/>
    </location>
</feature>